<organism evidence="2 3">
    <name type="scientific">Bacillus altitudinis</name>
    <dbReference type="NCBI Taxonomy" id="293387"/>
    <lineage>
        <taxon>Bacteria</taxon>
        <taxon>Bacillati</taxon>
        <taxon>Bacillota</taxon>
        <taxon>Bacilli</taxon>
        <taxon>Bacillales</taxon>
        <taxon>Bacillaceae</taxon>
        <taxon>Bacillus</taxon>
    </lineage>
</organism>
<evidence type="ECO:0000313" key="3">
    <source>
        <dbReference type="Proteomes" id="UP001467674"/>
    </source>
</evidence>
<keyword evidence="3" id="KW-1185">Reference proteome</keyword>
<proteinExistence type="predicted"/>
<gene>
    <name evidence="2" type="ORF">ABQG71_04895</name>
</gene>
<name>A0ABV1S1V5_BACAB</name>
<dbReference type="Proteomes" id="UP001467674">
    <property type="component" value="Unassembled WGS sequence"/>
</dbReference>
<reference evidence="2 3" key="1">
    <citation type="submission" date="2024-06" db="EMBL/GenBank/DDBJ databases">
        <title>Construction of an artificial bacterial consortium using nitrogen cycle bacteria from Cuatro Cienegas Basin and a mangrove forest.</title>
        <authorList>
            <person name="Aguilera-Najera D."/>
            <person name="Marquez-Cianci L."/>
            <person name="Martinez-Perez E."/>
            <person name="Rosas-Barrera M."/>
            <person name="Rodriguez-Cruz U.E."/>
            <person name="Tapia-Lopez R."/>
            <person name="Eguiarte L.E."/>
            <person name="Souza-Saldivar V."/>
        </authorList>
    </citation>
    <scope>NUCLEOTIDE SEQUENCE [LARGE SCALE GENOMIC DNA]</scope>
    <source>
        <strain evidence="2 3">S14-15</strain>
    </source>
</reference>
<evidence type="ECO:0000313" key="2">
    <source>
        <dbReference type="EMBL" id="MER3120520.1"/>
    </source>
</evidence>
<feature type="non-terminal residue" evidence="2">
    <location>
        <position position="53"/>
    </location>
</feature>
<feature type="domain" description="Transposase InsH N-terminal" evidence="1">
    <location>
        <begin position="17"/>
        <end position="53"/>
    </location>
</feature>
<accession>A0ABV1S1V5</accession>
<dbReference type="InterPro" id="IPR008490">
    <property type="entry name" value="Transposase_InsH_N"/>
</dbReference>
<sequence>MLSKREEERRKQLEVVALDELVPEDHLVRKIDQAIDFDFVYDLVKDHYSSDNG</sequence>
<dbReference type="Pfam" id="PF05598">
    <property type="entry name" value="DUF772"/>
    <property type="match status" value="1"/>
</dbReference>
<dbReference type="EMBL" id="JBEOME010000002">
    <property type="protein sequence ID" value="MER3120520.1"/>
    <property type="molecule type" value="Genomic_DNA"/>
</dbReference>
<protein>
    <submittedName>
        <fullName evidence="2">IS5/IS1182 family transposase</fullName>
    </submittedName>
</protein>
<comment type="caution">
    <text evidence="2">The sequence shown here is derived from an EMBL/GenBank/DDBJ whole genome shotgun (WGS) entry which is preliminary data.</text>
</comment>
<evidence type="ECO:0000259" key="1">
    <source>
        <dbReference type="Pfam" id="PF05598"/>
    </source>
</evidence>